<reference evidence="1" key="1">
    <citation type="submission" date="2014-09" db="EMBL/GenBank/DDBJ databases">
        <authorList>
            <person name="Magalhaes I.L.F."/>
            <person name="Oliveira U."/>
            <person name="Santos F.R."/>
            <person name="Vidigal T.H.D.A."/>
            <person name="Brescovit A.D."/>
            <person name="Santos A.J."/>
        </authorList>
    </citation>
    <scope>NUCLEOTIDE SEQUENCE</scope>
    <source>
        <tissue evidence="1">Shoot tissue taken approximately 20 cm above the soil surface</tissue>
    </source>
</reference>
<protein>
    <submittedName>
        <fullName evidence="1">Uncharacterized protein</fullName>
    </submittedName>
</protein>
<reference evidence="1" key="2">
    <citation type="journal article" date="2015" name="Data Brief">
        <title>Shoot transcriptome of the giant reed, Arundo donax.</title>
        <authorList>
            <person name="Barrero R.A."/>
            <person name="Guerrero F.D."/>
            <person name="Moolhuijzen P."/>
            <person name="Goolsby J.A."/>
            <person name="Tidwell J."/>
            <person name="Bellgard S.E."/>
            <person name="Bellgard M.I."/>
        </authorList>
    </citation>
    <scope>NUCLEOTIDE SEQUENCE</scope>
    <source>
        <tissue evidence="1">Shoot tissue taken approximately 20 cm above the soil surface</tissue>
    </source>
</reference>
<accession>A0A0A9H5Z0</accession>
<proteinExistence type="predicted"/>
<dbReference type="AlphaFoldDB" id="A0A0A9H5Z0"/>
<dbReference type="EMBL" id="GBRH01169568">
    <property type="protein sequence ID" value="JAE28328.1"/>
    <property type="molecule type" value="Transcribed_RNA"/>
</dbReference>
<name>A0A0A9H5Z0_ARUDO</name>
<sequence>MCRVLGTRRKAPPCACTGAPAGSLTMASGSPWQWRLVGKVGGVRRGRRPAATVGEMRMGAW</sequence>
<evidence type="ECO:0000313" key="1">
    <source>
        <dbReference type="EMBL" id="JAE28328.1"/>
    </source>
</evidence>
<organism evidence="1">
    <name type="scientific">Arundo donax</name>
    <name type="common">Giant reed</name>
    <name type="synonym">Donax arundinaceus</name>
    <dbReference type="NCBI Taxonomy" id="35708"/>
    <lineage>
        <taxon>Eukaryota</taxon>
        <taxon>Viridiplantae</taxon>
        <taxon>Streptophyta</taxon>
        <taxon>Embryophyta</taxon>
        <taxon>Tracheophyta</taxon>
        <taxon>Spermatophyta</taxon>
        <taxon>Magnoliopsida</taxon>
        <taxon>Liliopsida</taxon>
        <taxon>Poales</taxon>
        <taxon>Poaceae</taxon>
        <taxon>PACMAD clade</taxon>
        <taxon>Arundinoideae</taxon>
        <taxon>Arundineae</taxon>
        <taxon>Arundo</taxon>
    </lineage>
</organism>